<dbReference type="GO" id="GO:0046872">
    <property type="term" value="F:metal ion binding"/>
    <property type="evidence" value="ECO:0007669"/>
    <property type="project" value="InterPro"/>
</dbReference>
<keyword evidence="4" id="KW-1185">Reference proteome</keyword>
<feature type="signal peptide" evidence="2">
    <location>
        <begin position="1"/>
        <end position="40"/>
    </location>
</feature>
<dbReference type="SUPFAM" id="SSF49329">
    <property type="entry name" value="Cu,Zn superoxide dismutase-like"/>
    <property type="match status" value="1"/>
</dbReference>
<evidence type="ECO:0000256" key="2">
    <source>
        <dbReference type="SAM" id="SignalP"/>
    </source>
</evidence>
<proteinExistence type="inferred from homology"/>
<dbReference type="GO" id="GO:0006801">
    <property type="term" value="P:superoxide metabolic process"/>
    <property type="evidence" value="ECO:0007669"/>
    <property type="project" value="InterPro"/>
</dbReference>
<keyword evidence="2" id="KW-0732">Signal</keyword>
<dbReference type="KEGG" id="ahg:AHOG_26825"/>
<organism evidence="3 4">
    <name type="scientific">Actinoalloteichus hoggarensis</name>
    <dbReference type="NCBI Taxonomy" id="1470176"/>
    <lineage>
        <taxon>Bacteria</taxon>
        <taxon>Bacillati</taxon>
        <taxon>Actinomycetota</taxon>
        <taxon>Actinomycetes</taxon>
        <taxon>Pseudonocardiales</taxon>
        <taxon>Pseudonocardiaceae</taxon>
        <taxon>Actinoalloteichus</taxon>
    </lineage>
</organism>
<evidence type="ECO:0000313" key="4">
    <source>
        <dbReference type="Proteomes" id="UP000204221"/>
    </source>
</evidence>
<dbReference type="Proteomes" id="UP000204221">
    <property type="component" value="Chromosome"/>
</dbReference>
<evidence type="ECO:0000256" key="1">
    <source>
        <dbReference type="ARBA" id="ARBA00010457"/>
    </source>
</evidence>
<gene>
    <name evidence="3" type="ORF">AHOG_26825</name>
</gene>
<protein>
    <submittedName>
        <fullName evidence="3">Copper/zinc superoxide dismutase (SODC)</fullName>
    </submittedName>
</protein>
<comment type="similarity">
    <text evidence="1">Belongs to the Cu-Zn superoxide dismutase family.</text>
</comment>
<name>A0A221WBE8_9PSEU</name>
<sequence length="211" mass="22108">MTSRRRRVRQVMVGPVLKKTTTALTTVLAVCGLGCTPAVAASPAPSPAPFSSFFRINTSTFVPPPASTSAVTYDPVMVPPGAKVAVTAWGLWDGRTNITFGITGLIPGHAYGAHLHESPCGDEPADAGSHYQHVIDPVQPSVDPAYANPRNEVWLDFVPDSEGEAVVMTSVGWRVAGDEPRSVVIHAEHTATGVGEAGTAGERLACVTVRV</sequence>
<dbReference type="InterPro" id="IPR036423">
    <property type="entry name" value="SOD-like_Cu/Zn_dom_sf"/>
</dbReference>
<evidence type="ECO:0000313" key="3">
    <source>
        <dbReference type="EMBL" id="ASO22963.1"/>
    </source>
</evidence>
<dbReference type="AlphaFoldDB" id="A0A221WBE8"/>
<dbReference type="EMBL" id="CP022521">
    <property type="protein sequence ID" value="ASO22963.1"/>
    <property type="molecule type" value="Genomic_DNA"/>
</dbReference>
<accession>A0A221WBE8</accession>
<reference evidence="3 4" key="1">
    <citation type="submission" date="2017-07" db="EMBL/GenBank/DDBJ databases">
        <title>Complete genome sequence of Actinoalloteichus hoggarensis DSM 45943, type strain of Actinoalloteichus hoggarensis.</title>
        <authorList>
            <person name="Ruckert C."/>
            <person name="Nouioui I."/>
            <person name="Willmese J."/>
            <person name="van Wezel G."/>
            <person name="Klenk H.-P."/>
            <person name="Kalinowski J."/>
            <person name="Zotchev S.B."/>
        </authorList>
    </citation>
    <scope>NUCLEOTIDE SEQUENCE [LARGE SCALE GENOMIC DNA]</scope>
    <source>
        <strain evidence="3 4">DSM 45943</strain>
    </source>
</reference>
<feature type="chain" id="PRO_5012758949" evidence="2">
    <location>
        <begin position="41"/>
        <end position="211"/>
    </location>
</feature>
<dbReference type="Gene3D" id="2.60.40.200">
    <property type="entry name" value="Superoxide dismutase, copper/zinc binding domain"/>
    <property type="match status" value="1"/>
</dbReference>